<sequence>MFEHKIDSIRITSPEMITIPKSEYDLLIAIKNKFLEVKTDE</sequence>
<organism evidence="1 2">
    <name type="scientific">Streptococcus rupicaprae</name>
    <dbReference type="NCBI Taxonomy" id="759619"/>
    <lineage>
        <taxon>Bacteria</taxon>
        <taxon>Bacillati</taxon>
        <taxon>Bacillota</taxon>
        <taxon>Bacilli</taxon>
        <taxon>Lactobacillales</taxon>
        <taxon>Streptococcaceae</taxon>
        <taxon>Streptococcus</taxon>
    </lineage>
</organism>
<name>A0ABV2FJF2_9STRE</name>
<proteinExistence type="predicted"/>
<dbReference type="EMBL" id="JBEPLO010000021">
    <property type="protein sequence ID" value="MET3558694.1"/>
    <property type="molecule type" value="Genomic_DNA"/>
</dbReference>
<dbReference type="Proteomes" id="UP001549122">
    <property type="component" value="Unassembled WGS sequence"/>
</dbReference>
<evidence type="ECO:0000313" key="1">
    <source>
        <dbReference type="EMBL" id="MET3558694.1"/>
    </source>
</evidence>
<comment type="caution">
    <text evidence="1">The sequence shown here is derived from an EMBL/GenBank/DDBJ whole genome shotgun (WGS) entry which is preliminary data.</text>
</comment>
<accession>A0ABV2FJF2</accession>
<gene>
    <name evidence="1" type="ORF">ABID29_001820</name>
</gene>
<protein>
    <submittedName>
        <fullName evidence="1">Uncharacterized protein</fullName>
    </submittedName>
</protein>
<reference evidence="1 2" key="1">
    <citation type="submission" date="2024-06" db="EMBL/GenBank/DDBJ databases">
        <title>Genomic Encyclopedia of Type Strains, Phase IV (KMG-IV): sequencing the most valuable type-strain genomes for metagenomic binning, comparative biology and taxonomic classification.</title>
        <authorList>
            <person name="Goeker M."/>
        </authorList>
    </citation>
    <scope>NUCLEOTIDE SEQUENCE [LARGE SCALE GENOMIC DNA]</scope>
    <source>
        <strain evidence="1 2">DSM 28303</strain>
    </source>
</reference>
<keyword evidence="2" id="KW-1185">Reference proteome</keyword>
<dbReference type="RefSeq" id="WP_354365818.1">
    <property type="nucleotide sequence ID" value="NZ_JBEPLO010000021.1"/>
</dbReference>
<evidence type="ECO:0000313" key="2">
    <source>
        <dbReference type="Proteomes" id="UP001549122"/>
    </source>
</evidence>